<organism evidence="3 4">
    <name type="scientific">Saccharopolyspora thermophila</name>
    <dbReference type="NCBI Taxonomy" id="89367"/>
    <lineage>
        <taxon>Bacteria</taxon>
        <taxon>Bacillati</taxon>
        <taxon>Actinomycetota</taxon>
        <taxon>Actinomycetes</taxon>
        <taxon>Pseudonocardiales</taxon>
        <taxon>Pseudonocardiaceae</taxon>
        <taxon>Saccharopolyspora</taxon>
    </lineage>
</organism>
<dbReference type="RefSeq" id="WP_188987215.1">
    <property type="nucleotide sequence ID" value="NZ_BAAAHC010000008.1"/>
</dbReference>
<evidence type="ECO:0000313" key="2">
    <source>
        <dbReference type="EMBL" id="GAA0517709.1"/>
    </source>
</evidence>
<evidence type="ECO:0000313" key="3">
    <source>
        <dbReference type="EMBL" id="GGI84411.1"/>
    </source>
</evidence>
<evidence type="ECO:0000313" key="4">
    <source>
        <dbReference type="Proteomes" id="UP000597989"/>
    </source>
</evidence>
<sequence length="78" mass="8431">MTVKSGRPVGRGGSAPDQSGSEAGSSLTGVLAATVLDEIYRRLDETYASLGITRWNQPPAVALWHARCLDRQPPEPRR</sequence>
<dbReference type="Proteomes" id="UP000597989">
    <property type="component" value="Unassembled WGS sequence"/>
</dbReference>
<accession>A0A917JVI7</accession>
<dbReference type="EMBL" id="BMMT01000006">
    <property type="protein sequence ID" value="GGI84411.1"/>
    <property type="molecule type" value="Genomic_DNA"/>
</dbReference>
<reference evidence="2" key="4">
    <citation type="submission" date="2023-12" db="EMBL/GenBank/DDBJ databases">
        <authorList>
            <person name="Sun Q."/>
            <person name="Inoue M."/>
        </authorList>
    </citation>
    <scope>NUCLEOTIDE SEQUENCE</scope>
    <source>
        <strain evidence="2">JCM 10664</strain>
    </source>
</reference>
<reference evidence="3" key="3">
    <citation type="submission" date="2020-09" db="EMBL/GenBank/DDBJ databases">
        <authorList>
            <person name="Sun Q."/>
            <person name="Zhou Y."/>
        </authorList>
    </citation>
    <scope>NUCLEOTIDE SEQUENCE</scope>
    <source>
        <strain evidence="3">CGMCC 4.7206</strain>
    </source>
</reference>
<protein>
    <submittedName>
        <fullName evidence="3">Uncharacterized protein</fullName>
    </submittedName>
</protein>
<keyword evidence="5" id="KW-1185">Reference proteome</keyword>
<evidence type="ECO:0000313" key="5">
    <source>
        <dbReference type="Proteomes" id="UP001500220"/>
    </source>
</evidence>
<reference evidence="3 4" key="1">
    <citation type="journal article" date="2014" name="Int. J. Syst. Evol. Microbiol.">
        <title>Complete genome sequence of Corynebacterium casei LMG S-19264T (=DSM 44701T), isolated from a smear-ripened cheese.</title>
        <authorList>
            <consortium name="US DOE Joint Genome Institute (JGI-PGF)"/>
            <person name="Walter F."/>
            <person name="Albersmeier A."/>
            <person name="Kalinowski J."/>
            <person name="Ruckert C."/>
        </authorList>
    </citation>
    <scope>NUCLEOTIDE SEQUENCE [LARGE SCALE GENOMIC DNA]</scope>
    <source>
        <strain evidence="3 4">CGMCC 4.7206</strain>
    </source>
</reference>
<gene>
    <name evidence="2" type="ORF">GCM10009545_19680</name>
    <name evidence="3" type="ORF">GCM10011581_21930</name>
</gene>
<dbReference type="Proteomes" id="UP001500220">
    <property type="component" value="Unassembled WGS sequence"/>
</dbReference>
<feature type="compositionally biased region" description="Polar residues" evidence="1">
    <location>
        <begin position="16"/>
        <end position="27"/>
    </location>
</feature>
<evidence type="ECO:0000256" key="1">
    <source>
        <dbReference type="SAM" id="MobiDB-lite"/>
    </source>
</evidence>
<reference evidence="2 5" key="2">
    <citation type="journal article" date="2019" name="Int. J. Syst. Evol. Microbiol.">
        <title>The Global Catalogue of Microorganisms (GCM) 10K type strain sequencing project: providing services to taxonomists for standard genome sequencing and annotation.</title>
        <authorList>
            <consortium name="The Broad Institute Genomics Platform"/>
            <consortium name="The Broad Institute Genome Sequencing Center for Infectious Disease"/>
            <person name="Wu L."/>
            <person name="Ma J."/>
        </authorList>
    </citation>
    <scope>NUCLEOTIDE SEQUENCE [LARGE SCALE GENOMIC DNA]</scope>
    <source>
        <strain evidence="2 5">JCM 10664</strain>
    </source>
</reference>
<feature type="region of interest" description="Disordered" evidence="1">
    <location>
        <begin position="1"/>
        <end position="27"/>
    </location>
</feature>
<comment type="caution">
    <text evidence="3">The sequence shown here is derived from an EMBL/GenBank/DDBJ whole genome shotgun (WGS) entry which is preliminary data.</text>
</comment>
<dbReference type="EMBL" id="BAAAHC010000008">
    <property type="protein sequence ID" value="GAA0517709.1"/>
    <property type="molecule type" value="Genomic_DNA"/>
</dbReference>
<name>A0A917JVI7_9PSEU</name>
<dbReference type="AlphaFoldDB" id="A0A917JVI7"/>
<proteinExistence type="predicted"/>